<keyword evidence="5" id="KW-1185">Reference proteome</keyword>
<dbReference type="PANTHER" id="PTHR10889:SF1">
    <property type="entry name" value="DEOXYRIBOSE-PHOSPHATE ALDOLASE"/>
    <property type="match status" value="1"/>
</dbReference>
<name>A0ABQ2RTF0_9DEIO</name>
<dbReference type="SMART" id="SM01133">
    <property type="entry name" value="DeoC"/>
    <property type="match status" value="1"/>
</dbReference>
<proteinExistence type="predicted"/>
<dbReference type="PANTHER" id="PTHR10889">
    <property type="entry name" value="DEOXYRIBOSE-PHOSPHATE ALDOLASE"/>
    <property type="match status" value="1"/>
</dbReference>
<dbReference type="InterPro" id="IPR013785">
    <property type="entry name" value="Aldolase_TIM"/>
</dbReference>
<dbReference type="NCBIfam" id="TIGR00126">
    <property type="entry name" value="deoC"/>
    <property type="match status" value="1"/>
</dbReference>
<dbReference type="EMBL" id="BMQM01000022">
    <property type="protein sequence ID" value="GGR65284.1"/>
    <property type="molecule type" value="Genomic_DNA"/>
</dbReference>
<sequence>MNLCAEASENSFFAVCLNPVFIPLAKAELAGSDVKVATVCGFPLGAVSSEQKAVEARLSVEAGTDEVERVVHIGAALERDWEAVEADVRAVRRAIPDAALKVITLTCFLLGGQKREATAASVRAGAEFMKTSTGFGTGGATLDDVRRLRGTEVCFMNGLSARWVVVGSLRVRGMLSAVFRYGALPDSGGAGLCTSMGG</sequence>
<evidence type="ECO:0000256" key="2">
    <source>
        <dbReference type="ARBA" id="ARBA00023270"/>
    </source>
</evidence>
<dbReference type="Gene3D" id="3.20.20.70">
    <property type="entry name" value="Aldolase class I"/>
    <property type="match status" value="1"/>
</dbReference>
<dbReference type="Proteomes" id="UP000634308">
    <property type="component" value="Unassembled WGS sequence"/>
</dbReference>
<organism evidence="4 5">
    <name type="scientific">Deinococcus seoulensis</name>
    <dbReference type="NCBI Taxonomy" id="1837379"/>
    <lineage>
        <taxon>Bacteria</taxon>
        <taxon>Thermotogati</taxon>
        <taxon>Deinococcota</taxon>
        <taxon>Deinococci</taxon>
        <taxon>Deinococcales</taxon>
        <taxon>Deinococcaceae</taxon>
        <taxon>Deinococcus</taxon>
    </lineage>
</organism>
<evidence type="ECO:0000256" key="3">
    <source>
        <dbReference type="NCBIfam" id="TIGR00126"/>
    </source>
</evidence>
<evidence type="ECO:0000313" key="4">
    <source>
        <dbReference type="EMBL" id="GGR65284.1"/>
    </source>
</evidence>
<evidence type="ECO:0000313" key="5">
    <source>
        <dbReference type="Proteomes" id="UP000634308"/>
    </source>
</evidence>
<protein>
    <recommendedName>
        <fullName evidence="3">Deoxyribose-phosphate aldolase</fullName>
        <ecNumber evidence="3">4.1.2.4</ecNumber>
    </recommendedName>
</protein>
<keyword evidence="2" id="KW-0704">Schiff base</keyword>
<keyword evidence="1" id="KW-0963">Cytoplasm</keyword>
<dbReference type="SUPFAM" id="SSF51569">
    <property type="entry name" value="Aldolase"/>
    <property type="match status" value="1"/>
</dbReference>
<evidence type="ECO:0000256" key="1">
    <source>
        <dbReference type="ARBA" id="ARBA00022490"/>
    </source>
</evidence>
<accession>A0ABQ2RTF0</accession>
<comment type="caution">
    <text evidence="4">The sequence shown here is derived from an EMBL/GenBank/DDBJ whole genome shotgun (WGS) entry which is preliminary data.</text>
</comment>
<reference evidence="5" key="1">
    <citation type="journal article" date="2019" name="Int. J. Syst. Evol. Microbiol.">
        <title>The Global Catalogue of Microorganisms (GCM) 10K type strain sequencing project: providing services to taxonomists for standard genome sequencing and annotation.</title>
        <authorList>
            <consortium name="The Broad Institute Genomics Platform"/>
            <consortium name="The Broad Institute Genome Sequencing Center for Infectious Disease"/>
            <person name="Wu L."/>
            <person name="Ma J."/>
        </authorList>
    </citation>
    <scope>NUCLEOTIDE SEQUENCE [LARGE SCALE GENOMIC DNA]</scope>
    <source>
        <strain evidence="5">JCM 31404</strain>
    </source>
</reference>
<gene>
    <name evidence="4" type="primary">deoC</name>
    <name evidence="4" type="ORF">GCM10008959_29340</name>
</gene>
<dbReference type="EC" id="4.1.2.4" evidence="3"/>
<dbReference type="InterPro" id="IPR011343">
    <property type="entry name" value="DeoC"/>
</dbReference>
<dbReference type="RefSeq" id="WP_229777955.1">
    <property type="nucleotide sequence ID" value="NZ_BMQM01000022.1"/>
</dbReference>
<dbReference type="InterPro" id="IPR002915">
    <property type="entry name" value="DeoC/FbaB/LacD_aldolase"/>
</dbReference>